<dbReference type="Pfam" id="PF03600">
    <property type="entry name" value="CitMHS"/>
    <property type="match status" value="1"/>
</dbReference>
<dbReference type="InterPro" id="IPR004680">
    <property type="entry name" value="Cit_transptr-like_dom"/>
</dbReference>
<evidence type="ECO:0000259" key="7">
    <source>
        <dbReference type="Pfam" id="PF03600"/>
    </source>
</evidence>
<dbReference type="InterPro" id="IPR051475">
    <property type="entry name" value="Diverse_Ion_Transporter"/>
</dbReference>
<evidence type="ECO:0000256" key="1">
    <source>
        <dbReference type="ARBA" id="ARBA00004141"/>
    </source>
</evidence>
<feature type="transmembrane region" description="Helical" evidence="6">
    <location>
        <begin position="438"/>
        <end position="463"/>
    </location>
</feature>
<evidence type="ECO:0000313" key="8">
    <source>
        <dbReference type="EMBL" id="HEF87191.1"/>
    </source>
</evidence>
<evidence type="ECO:0000256" key="4">
    <source>
        <dbReference type="ARBA" id="ARBA00022989"/>
    </source>
</evidence>
<dbReference type="GO" id="GO:0016020">
    <property type="term" value="C:membrane"/>
    <property type="evidence" value="ECO:0007669"/>
    <property type="project" value="UniProtKB-SubCell"/>
</dbReference>
<keyword evidence="3 6" id="KW-0812">Transmembrane</keyword>
<feature type="transmembrane region" description="Helical" evidence="6">
    <location>
        <begin position="355"/>
        <end position="377"/>
    </location>
</feature>
<dbReference type="EMBL" id="DSJT01000012">
    <property type="protein sequence ID" value="HEF87191.1"/>
    <property type="molecule type" value="Genomic_DNA"/>
</dbReference>
<evidence type="ECO:0000256" key="5">
    <source>
        <dbReference type="ARBA" id="ARBA00023136"/>
    </source>
</evidence>
<feature type="domain" description="Citrate transporter-like" evidence="7">
    <location>
        <begin position="81"/>
        <end position="438"/>
    </location>
</feature>
<feature type="transmembrane region" description="Helical" evidence="6">
    <location>
        <begin position="475"/>
        <end position="496"/>
    </location>
</feature>
<comment type="subcellular location">
    <subcellularLocation>
        <location evidence="1">Membrane</location>
        <topology evidence="1">Multi-pass membrane protein</topology>
    </subcellularLocation>
</comment>
<protein>
    <submittedName>
        <fullName evidence="8">Citrate transporter</fullName>
    </submittedName>
</protein>
<keyword evidence="2" id="KW-0813">Transport</keyword>
<dbReference type="PANTHER" id="PTHR43568:SF1">
    <property type="entry name" value="P PROTEIN"/>
    <property type="match status" value="1"/>
</dbReference>
<reference evidence="8" key="1">
    <citation type="journal article" date="2020" name="mSystems">
        <title>Genome- and Community-Level Interaction Insights into Carbon Utilization and Element Cycling Functions of Hydrothermarchaeota in Hydrothermal Sediment.</title>
        <authorList>
            <person name="Zhou Z."/>
            <person name="Liu Y."/>
            <person name="Xu W."/>
            <person name="Pan J."/>
            <person name="Luo Z.H."/>
            <person name="Li M."/>
        </authorList>
    </citation>
    <scope>NUCLEOTIDE SEQUENCE [LARGE SCALE GENOMIC DNA]</scope>
    <source>
        <strain evidence="8">SpSt-23</strain>
    </source>
</reference>
<organism evidence="8">
    <name type="scientific">Thermosphaera aggregans</name>
    <dbReference type="NCBI Taxonomy" id="54254"/>
    <lineage>
        <taxon>Archaea</taxon>
        <taxon>Thermoproteota</taxon>
        <taxon>Thermoprotei</taxon>
        <taxon>Desulfurococcales</taxon>
        <taxon>Desulfurococcaceae</taxon>
        <taxon>Thermosphaera</taxon>
    </lineage>
</organism>
<evidence type="ECO:0000256" key="6">
    <source>
        <dbReference type="SAM" id="Phobius"/>
    </source>
</evidence>
<keyword evidence="5 6" id="KW-0472">Membrane</keyword>
<name>A0A7C2BKE7_9CREN</name>
<gene>
    <name evidence="8" type="ORF">ENP55_02640</name>
</gene>
<proteinExistence type="predicted"/>
<sequence length="498" mass="55002">MWRKIALTILISFTLSTLISYYVSIPDTPVGSEIVNYWRVVTGNKGSINDLSSIFKQSVSLGLFLAVIGLTILSMEYRYYAVFLGISLVTILGIVPPQNMITGVEWNLILFLIGSMTLAFILKSLGVFEYLAIKILEFSNGSVSKLFFTLLFFAWFLAMIVDEATSIVYVIFLVFEIKRLTRQDVYILAVATVLATNTGSMALPVGNPIGIYLSFTAQLSVKDFLSKSLPLSFILLIIVSTTIYILNKTYLKTLANELSEKKVRKRIEAYYSNIHREDLGKVKMGALLILVFLATVSTVDFTAEILTRFSGSEIQPHSLLSFIPYALILVAGLIYGPEKLEYAITRGVEWPSILFFISLFMLGFSLLYTGIASKLAYLVIEAGMPMSGESLGIMGELMLVFSAILSSLLDNLSVIVAATPIVKTIEALFSTKKVYWSLLYGGVLGGNFTPIGSTANIVAIGLLDREKVKITWGSWLKIALIPTSIQISIALGWNIWII</sequence>
<feature type="transmembrane region" description="Helical" evidence="6">
    <location>
        <begin position="185"/>
        <end position="203"/>
    </location>
</feature>
<evidence type="ECO:0000256" key="2">
    <source>
        <dbReference type="ARBA" id="ARBA00022448"/>
    </source>
</evidence>
<dbReference type="GO" id="GO:0055085">
    <property type="term" value="P:transmembrane transport"/>
    <property type="evidence" value="ECO:0007669"/>
    <property type="project" value="InterPro"/>
</dbReference>
<feature type="transmembrane region" description="Helical" evidence="6">
    <location>
        <begin position="79"/>
        <end position="96"/>
    </location>
</feature>
<feature type="transmembrane region" description="Helical" evidence="6">
    <location>
        <begin position="397"/>
        <end position="418"/>
    </location>
</feature>
<dbReference type="AlphaFoldDB" id="A0A7C2BKE7"/>
<comment type="caution">
    <text evidence="8">The sequence shown here is derived from an EMBL/GenBank/DDBJ whole genome shotgun (WGS) entry which is preliminary data.</text>
</comment>
<accession>A0A7C2BKE7</accession>
<feature type="transmembrane region" description="Helical" evidence="6">
    <location>
        <begin position="286"/>
        <end position="306"/>
    </location>
</feature>
<keyword evidence="4 6" id="KW-1133">Transmembrane helix</keyword>
<feature type="transmembrane region" description="Helical" evidence="6">
    <location>
        <begin position="318"/>
        <end position="335"/>
    </location>
</feature>
<feature type="transmembrane region" description="Helical" evidence="6">
    <location>
        <begin position="145"/>
        <end position="173"/>
    </location>
</feature>
<evidence type="ECO:0000256" key="3">
    <source>
        <dbReference type="ARBA" id="ARBA00022692"/>
    </source>
</evidence>
<feature type="transmembrane region" description="Helical" evidence="6">
    <location>
        <begin position="54"/>
        <end position="72"/>
    </location>
</feature>
<dbReference type="PANTHER" id="PTHR43568">
    <property type="entry name" value="P PROTEIN"/>
    <property type="match status" value="1"/>
</dbReference>
<feature type="transmembrane region" description="Helical" evidence="6">
    <location>
        <begin position="224"/>
        <end position="246"/>
    </location>
</feature>
<feature type="transmembrane region" description="Helical" evidence="6">
    <location>
        <begin position="108"/>
        <end position="133"/>
    </location>
</feature>